<dbReference type="EMBL" id="JACSZT010000023">
    <property type="protein sequence ID" value="MBC6499839.1"/>
    <property type="molecule type" value="Genomic_DNA"/>
</dbReference>
<comment type="caution">
    <text evidence="2">The sequence shown here is derived from an EMBL/GenBank/DDBJ whole genome shotgun (WGS) entry which is preliminary data.</text>
</comment>
<evidence type="ECO:0000313" key="3">
    <source>
        <dbReference type="Proteomes" id="UP000650485"/>
    </source>
</evidence>
<dbReference type="AlphaFoldDB" id="A0A923NHW8"/>
<name>A0A923NHW8_WEICO</name>
<feature type="domain" description="Glycosyltransferase 2-like" evidence="1">
    <location>
        <begin position="3"/>
        <end position="141"/>
    </location>
</feature>
<dbReference type="Gene3D" id="3.90.550.10">
    <property type="entry name" value="Spore Coat Polysaccharide Biosynthesis Protein SpsA, Chain A"/>
    <property type="match status" value="1"/>
</dbReference>
<protein>
    <submittedName>
        <fullName evidence="2">Glycosyltransferase family 2 protein</fullName>
    </submittedName>
</protein>
<organism evidence="2 3">
    <name type="scientific">Weissella confusa</name>
    <name type="common">Lactobacillus confusus</name>
    <dbReference type="NCBI Taxonomy" id="1583"/>
    <lineage>
        <taxon>Bacteria</taxon>
        <taxon>Bacillati</taxon>
        <taxon>Bacillota</taxon>
        <taxon>Bacilli</taxon>
        <taxon>Lactobacillales</taxon>
        <taxon>Lactobacillaceae</taxon>
        <taxon>Weissella</taxon>
    </lineage>
</organism>
<dbReference type="PANTHER" id="PTHR22916:SF3">
    <property type="entry name" value="UDP-GLCNAC:BETAGAL BETA-1,3-N-ACETYLGLUCOSAMINYLTRANSFERASE-LIKE PROTEIN 1"/>
    <property type="match status" value="1"/>
</dbReference>
<dbReference type="GO" id="GO:0016758">
    <property type="term" value="F:hexosyltransferase activity"/>
    <property type="evidence" value="ECO:0007669"/>
    <property type="project" value="UniProtKB-ARBA"/>
</dbReference>
<dbReference type="SUPFAM" id="SSF53448">
    <property type="entry name" value="Nucleotide-diphospho-sugar transferases"/>
    <property type="match status" value="1"/>
</dbReference>
<dbReference type="InterPro" id="IPR001173">
    <property type="entry name" value="Glyco_trans_2-like"/>
</dbReference>
<gene>
    <name evidence="2" type="ORF">H7R52_19045</name>
</gene>
<dbReference type="PANTHER" id="PTHR22916">
    <property type="entry name" value="GLYCOSYLTRANSFERASE"/>
    <property type="match status" value="1"/>
</dbReference>
<dbReference type="CDD" id="cd00761">
    <property type="entry name" value="Glyco_tranf_GTA_type"/>
    <property type="match status" value="1"/>
</dbReference>
<reference evidence="2" key="1">
    <citation type="submission" date="2020-08" db="EMBL/GenBank/DDBJ databases">
        <title>Complete genome sequence of Weissella confusa strain FS54 provides insights into metabolic potential.</title>
        <authorList>
            <person name="Fhoula I."/>
            <person name="Najjari A."/>
            <person name="Lekired A."/>
            <person name="Bessrour-Aouam N."/>
            <person name="Jaballah S."/>
            <person name="Klibi N."/>
            <person name="Ouzari H.-I."/>
        </authorList>
    </citation>
    <scope>NUCLEOTIDE SEQUENCE</scope>
    <source>
        <strain evidence="2">FS54</strain>
    </source>
</reference>
<sequence length="326" mass="38506">MISIIIPLFNDRWNLKNLLEDLNNQTFKDFKVIFIDDGSTDNTKALFDSIKGKLLFRYKYFRTQNSGQAAARFFGYKQIESGTRFVTFVDGDDRIKNDYVRSLVENLMLYEADLSIVNYDLIENNKVHIIHPTLDTVRILTEDLPLEWISEKNFKGFLWGKMFKVELFDSLNWHTEMRFLEDVALINQIIPRVSKAVYSSIPQYRYIQRRKSSVRVDVASEEWVNVIEVLDSMHGLINDKNVERAFTARCVRTLRGLFERSSLNTLKRDFNQISKAVCLMKYENKTNLDLDIFDYFFYKYAKSNLMKLLIAKTRKSAVFIKHKLKR</sequence>
<proteinExistence type="predicted"/>
<evidence type="ECO:0000313" key="2">
    <source>
        <dbReference type="EMBL" id="MBC6499839.1"/>
    </source>
</evidence>
<evidence type="ECO:0000259" key="1">
    <source>
        <dbReference type="Pfam" id="PF00535"/>
    </source>
</evidence>
<dbReference type="Proteomes" id="UP000650485">
    <property type="component" value="Unassembled WGS sequence"/>
</dbReference>
<accession>A0A923NHW8</accession>
<dbReference type="Pfam" id="PF00535">
    <property type="entry name" value="Glycos_transf_2"/>
    <property type="match status" value="1"/>
</dbReference>
<dbReference type="InterPro" id="IPR029044">
    <property type="entry name" value="Nucleotide-diphossugar_trans"/>
</dbReference>